<reference evidence="1 2" key="1">
    <citation type="journal article" date="2013" name="Int. J. Syst. Evol. Microbiol.">
        <title>Ilumatobacter nonamiense sp. nov. and Ilumatobacter coccineum sp. nov., isolated from seashore sand.</title>
        <authorList>
            <person name="Matsumoto A."/>
            <person name="Kasai H."/>
            <person name="Matsuo Y."/>
            <person name="Shizuri Y."/>
            <person name="Ichikawa N."/>
            <person name="Fujita N."/>
            <person name="Omura S."/>
            <person name="Takahashi Y."/>
        </authorList>
    </citation>
    <scope>NUCLEOTIDE SEQUENCE [LARGE SCALE GENOMIC DNA]</scope>
    <source>
        <strain evidence="2">NBRC 103263 / KCTC 29153 / YM16-304</strain>
    </source>
</reference>
<organism evidence="1 2">
    <name type="scientific">Ilumatobacter coccineus (strain NBRC 103263 / KCTC 29153 / YM16-304)</name>
    <dbReference type="NCBI Taxonomy" id="1313172"/>
    <lineage>
        <taxon>Bacteria</taxon>
        <taxon>Bacillati</taxon>
        <taxon>Actinomycetota</taxon>
        <taxon>Acidimicrobiia</taxon>
        <taxon>Acidimicrobiales</taxon>
        <taxon>Ilumatobacteraceae</taxon>
        <taxon>Ilumatobacter</taxon>
    </lineage>
</organism>
<name>A0A6C7ECB2_ILUCY</name>
<protein>
    <submittedName>
        <fullName evidence="1">Uncharacterized protein</fullName>
    </submittedName>
</protein>
<dbReference type="EMBL" id="AP012057">
    <property type="protein sequence ID" value="BAN04407.1"/>
    <property type="molecule type" value="Genomic_DNA"/>
</dbReference>
<evidence type="ECO:0000313" key="2">
    <source>
        <dbReference type="Proteomes" id="UP000011863"/>
    </source>
</evidence>
<gene>
    <name evidence="1" type="ORF">YM304_40930</name>
</gene>
<sequence length="255" mass="28130">MFPERWPVMNVPEYVADMIRTPAPEGVGVLAGSTPVVSFGDASTARVATLGINPSWAEFANQKGVLLTGAERRLATLESVGAASSTEMNDEQVEEVVRDCYGYFQRRPFGWFSKLEDLIHPGLGASYYDGTACHLDLSPRATDPIWGGLTSAQKTALLDEGAEFLSRQLRSESIRTVYVNGASMWEQLRALGLTDFEDVGVGHFSDADRTYKLRIGEGDGVRYVGTSMNRQAARGFRSEDRQPLIDWLSQVARQR</sequence>
<proteinExistence type="predicted"/>
<evidence type="ECO:0000313" key="1">
    <source>
        <dbReference type="EMBL" id="BAN04407.1"/>
    </source>
</evidence>
<keyword evidence="2" id="KW-1185">Reference proteome</keyword>
<dbReference type="KEGG" id="aym:YM304_40930"/>
<accession>A0A6C7ECB2</accession>
<dbReference type="Proteomes" id="UP000011863">
    <property type="component" value="Chromosome"/>
</dbReference>
<dbReference type="AlphaFoldDB" id="A0A6C7ECB2"/>